<accession>A0ABT3I1H5</accession>
<keyword evidence="1" id="KW-0472">Membrane</keyword>
<feature type="transmembrane region" description="Helical" evidence="1">
    <location>
        <begin position="12"/>
        <end position="32"/>
    </location>
</feature>
<keyword evidence="1" id="KW-0812">Transmembrane</keyword>
<proteinExistence type="predicted"/>
<dbReference type="Proteomes" id="UP001163731">
    <property type="component" value="Unassembled WGS sequence"/>
</dbReference>
<evidence type="ECO:0000313" key="2">
    <source>
        <dbReference type="EMBL" id="MCW3169911.1"/>
    </source>
</evidence>
<comment type="caution">
    <text evidence="2">The sequence shown here is derived from an EMBL/GenBank/DDBJ whole genome shotgun (WGS) entry which is preliminary data.</text>
</comment>
<reference evidence="2" key="1">
    <citation type="submission" date="2022-10" db="EMBL/GenBank/DDBJ databases">
        <title>Chryseobacterium babae sp. nov. isolated from the gut of the beetle Oryctes rhinoceros, and Chryseobacterium kimseyorum sp. nov., isolated from a stick insect rearing cage.</title>
        <authorList>
            <person name="Shelomi M."/>
            <person name="Han C.-J."/>
            <person name="Chen W.-M."/>
            <person name="Chen H.-K."/>
            <person name="Liaw S.-J."/>
            <person name="Muhle E."/>
            <person name="Clermont D."/>
        </authorList>
    </citation>
    <scope>NUCLEOTIDE SEQUENCE</scope>
    <source>
        <strain evidence="2">09-1422</strain>
    </source>
</reference>
<sequence length="55" mass="6302">MEPKSTKKNRPNVLIIVLFSLIPLTILVYFILQMVFPSLFQSMPTGDVQPVRPDQ</sequence>
<evidence type="ECO:0000256" key="1">
    <source>
        <dbReference type="SAM" id="Phobius"/>
    </source>
</evidence>
<keyword evidence="3" id="KW-1185">Reference proteome</keyword>
<keyword evidence="1" id="KW-1133">Transmembrane helix</keyword>
<dbReference type="RefSeq" id="WP_264751079.1">
    <property type="nucleotide sequence ID" value="NZ_JAPDHW010000012.1"/>
</dbReference>
<gene>
    <name evidence="2" type="ORF">OMO38_15410</name>
</gene>
<evidence type="ECO:0000313" key="3">
    <source>
        <dbReference type="Proteomes" id="UP001163731"/>
    </source>
</evidence>
<organism evidence="2 3">
    <name type="scientific">Chryseobacterium kimseyorum</name>
    <dbReference type="NCBI Taxonomy" id="2984028"/>
    <lineage>
        <taxon>Bacteria</taxon>
        <taxon>Pseudomonadati</taxon>
        <taxon>Bacteroidota</taxon>
        <taxon>Flavobacteriia</taxon>
        <taxon>Flavobacteriales</taxon>
        <taxon>Weeksellaceae</taxon>
        <taxon>Chryseobacterium group</taxon>
        <taxon>Chryseobacterium</taxon>
    </lineage>
</organism>
<dbReference type="EMBL" id="JAPDHW010000012">
    <property type="protein sequence ID" value="MCW3169911.1"/>
    <property type="molecule type" value="Genomic_DNA"/>
</dbReference>
<name>A0ABT3I1H5_9FLAO</name>
<protein>
    <submittedName>
        <fullName evidence="2">Uncharacterized protein</fullName>
    </submittedName>
</protein>